<sequence>MQRSPETRRKVLLLDDHPIVLLAVKTMLSDCADFELCETPKPGHPLLAWVERQLPDLVILDLLLDGRSGLDLLPGILRVAPAARVVIYSSLDETRHGLRAFRLGAKGYVMKSAPHEQLLEALRKVAAGGLFASESVLQLLIDEAGGGERNSEGLDGLSIQQLHVFRLLGEGYDTAQIAARLGVSLEAVQTVRERIKQKLHLLSGVELVRSAEAYCESESSSGQQP</sequence>
<dbReference type="SUPFAM" id="SSF52172">
    <property type="entry name" value="CheY-like"/>
    <property type="match status" value="1"/>
</dbReference>
<accession>A0A146GAH5</accession>
<dbReference type="SMART" id="SM00448">
    <property type="entry name" value="REC"/>
    <property type="match status" value="1"/>
</dbReference>
<dbReference type="CDD" id="cd17535">
    <property type="entry name" value="REC_NarL-like"/>
    <property type="match status" value="1"/>
</dbReference>
<dbReference type="InterPro" id="IPR011006">
    <property type="entry name" value="CheY-like_superfamily"/>
</dbReference>
<dbReference type="Pfam" id="PF00072">
    <property type="entry name" value="Response_reg"/>
    <property type="match status" value="1"/>
</dbReference>
<dbReference type="InterPro" id="IPR000792">
    <property type="entry name" value="Tscrpt_reg_LuxR_C"/>
</dbReference>
<dbReference type="PROSITE" id="PS50043">
    <property type="entry name" value="HTH_LUXR_2"/>
    <property type="match status" value="1"/>
</dbReference>
<feature type="domain" description="Response regulatory" evidence="5">
    <location>
        <begin position="10"/>
        <end position="126"/>
    </location>
</feature>
<dbReference type="SMART" id="SM00421">
    <property type="entry name" value="HTH_LUXR"/>
    <property type="match status" value="1"/>
</dbReference>
<feature type="modified residue" description="4-aspartylphosphate" evidence="3">
    <location>
        <position position="61"/>
    </location>
</feature>
<feature type="domain" description="HTH luxR-type" evidence="4">
    <location>
        <begin position="150"/>
        <end position="215"/>
    </location>
</feature>
<dbReference type="CDD" id="cd06170">
    <property type="entry name" value="LuxR_C_like"/>
    <property type="match status" value="1"/>
</dbReference>
<dbReference type="InterPro" id="IPR058245">
    <property type="entry name" value="NreC/VraR/RcsB-like_REC"/>
</dbReference>
<dbReference type="GO" id="GO:0006355">
    <property type="term" value="P:regulation of DNA-templated transcription"/>
    <property type="evidence" value="ECO:0007669"/>
    <property type="project" value="InterPro"/>
</dbReference>
<dbReference type="InParanoid" id="A0A146GAH5"/>
<proteinExistence type="predicted"/>
<dbReference type="RefSeq" id="WP_075080253.1">
    <property type="nucleotide sequence ID" value="NZ_BDCO01000002.1"/>
</dbReference>
<dbReference type="Gene3D" id="3.40.50.2300">
    <property type="match status" value="1"/>
</dbReference>
<dbReference type="SUPFAM" id="SSF46894">
    <property type="entry name" value="C-terminal effector domain of the bipartite response regulators"/>
    <property type="match status" value="1"/>
</dbReference>
<dbReference type="InterPro" id="IPR016032">
    <property type="entry name" value="Sig_transdc_resp-reg_C-effctor"/>
</dbReference>
<organism evidence="6 7">
    <name type="scientific">Terrimicrobium sacchariphilum</name>
    <dbReference type="NCBI Taxonomy" id="690879"/>
    <lineage>
        <taxon>Bacteria</taxon>
        <taxon>Pseudomonadati</taxon>
        <taxon>Verrucomicrobiota</taxon>
        <taxon>Terrimicrobiia</taxon>
        <taxon>Terrimicrobiales</taxon>
        <taxon>Terrimicrobiaceae</taxon>
        <taxon>Terrimicrobium</taxon>
    </lineage>
</organism>
<keyword evidence="1 3" id="KW-0597">Phosphoprotein</keyword>
<evidence type="ECO:0000259" key="5">
    <source>
        <dbReference type="PROSITE" id="PS50110"/>
    </source>
</evidence>
<dbReference type="InterPro" id="IPR001789">
    <property type="entry name" value="Sig_transdc_resp-reg_receiver"/>
</dbReference>
<dbReference type="GO" id="GO:0000160">
    <property type="term" value="P:phosphorelay signal transduction system"/>
    <property type="evidence" value="ECO:0007669"/>
    <property type="project" value="InterPro"/>
</dbReference>
<dbReference type="AlphaFoldDB" id="A0A146GAH5"/>
<reference evidence="7" key="1">
    <citation type="journal article" date="2017" name="Genome Announc.">
        <title>Draft Genome Sequence of Terrimicrobium sacchariphilum NM-5T, a Facultative Anaerobic Soil Bacterium of the Class Spartobacteria.</title>
        <authorList>
            <person name="Qiu Y.L."/>
            <person name="Tourlousse D.M."/>
            <person name="Matsuura N."/>
            <person name="Ohashi A."/>
            <person name="Sekiguchi Y."/>
        </authorList>
    </citation>
    <scope>NUCLEOTIDE SEQUENCE [LARGE SCALE GENOMIC DNA]</scope>
    <source>
        <strain evidence="7">NM-5</strain>
    </source>
</reference>
<dbReference type="STRING" id="690879.TSACC_23071"/>
<dbReference type="OrthoDB" id="9796655at2"/>
<keyword evidence="7" id="KW-1185">Reference proteome</keyword>
<name>A0A146GAH5_TERSA</name>
<comment type="caution">
    <text evidence="6">The sequence shown here is derived from an EMBL/GenBank/DDBJ whole genome shotgun (WGS) entry which is preliminary data.</text>
</comment>
<dbReference type="PANTHER" id="PTHR43214:SF43">
    <property type="entry name" value="TWO-COMPONENT RESPONSE REGULATOR"/>
    <property type="match status" value="1"/>
</dbReference>
<dbReference type="InterPro" id="IPR039420">
    <property type="entry name" value="WalR-like"/>
</dbReference>
<evidence type="ECO:0000256" key="2">
    <source>
        <dbReference type="ARBA" id="ARBA00023125"/>
    </source>
</evidence>
<evidence type="ECO:0000259" key="4">
    <source>
        <dbReference type="PROSITE" id="PS50043"/>
    </source>
</evidence>
<evidence type="ECO:0000256" key="1">
    <source>
        <dbReference type="ARBA" id="ARBA00022553"/>
    </source>
</evidence>
<dbReference type="EMBL" id="BDCO01000002">
    <property type="protein sequence ID" value="GAT34639.1"/>
    <property type="molecule type" value="Genomic_DNA"/>
</dbReference>
<gene>
    <name evidence="6" type="ORF">TSACC_23071</name>
</gene>
<dbReference type="PROSITE" id="PS50110">
    <property type="entry name" value="RESPONSE_REGULATORY"/>
    <property type="match status" value="1"/>
</dbReference>
<evidence type="ECO:0000313" key="7">
    <source>
        <dbReference type="Proteomes" id="UP000076023"/>
    </source>
</evidence>
<dbReference type="GO" id="GO:0003677">
    <property type="term" value="F:DNA binding"/>
    <property type="evidence" value="ECO:0007669"/>
    <property type="project" value="UniProtKB-KW"/>
</dbReference>
<evidence type="ECO:0000313" key="6">
    <source>
        <dbReference type="EMBL" id="GAT34639.1"/>
    </source>
</evidence>
<keyword evidence="2 6" id="KW-0238">DNA-binding</keyword>
<dbReference type="PANTHER" id="PTHR43214">
    <property type="entry name" value="TWO-COMPONENT RESPONSE REGULATOR"/>
    <property type="match status" value="1"/>
</dbReference>
<evidence type="ECO:0000256" key="3">
    <source>
        <dbReference type="PROSITE-ProRule" id="PRU00169"/>
    </source>
</evidence>
<dbReference type="Proteomes" id="UP000076023">
    <property type="component" value="Unassembled WGS sequence"/>
</dbReference>
<dbReference type="Pfam" id="PF00196">
    <property type="entry name" value="GerE"/>
    <property type="match status" value="1"/>
</dbReference>
<protein>
    <submittedName>
        <fullName evidence="6">DNA-binding response regulator, NarL/FixJ family</fullName>
    </submittedName>
</protein>